<dbReference type="OrthoDB" id="68328at2759"/>
<protein>
    <submittedName>
        <fullName evidence="5">Acyl-CoA thioesterase II</fullName>
    </submittedName>
</protein>
<dbReference type="Pfam" id="PF13622">
    <property type="entry name" value="4HBT_3"/>
    <property type="match status" value="1"/>
</dbReference>
<comment type="similarity">
    <text evidence="1">Belongs to the C/M/P thioester hydrolase family.</text>
</comment>
<dbReference type="InterPro" id="IPR029069">
    <property type="entry name" value="HotDog_dom_sf"/>
</dbReference>
<reference evidence="5" key="1">
    <citation type="journal article" date="2020" name="Stud. Mycol.">
        <title>101 Dothideomycetes genomes: a test case for predicting lifestyles and emergence of pathogens.</title>
        <authorList>
            <person name="Haridas S."/>
            <person name="Albert R."/>
            <person name="Binder M."/>
            <person name="Bloem J."/>
            <person name="Labutti K."/>
            <person name="Salamov A."/>
            <person name="Andreopoulos B."/>
            <person name="Baker S."/>
            <person name="Barry K."/>
            <person name="Bills G."/>
            <person name="Bluhm B."/>
            <person name="Cannon C."/>
            <person name="Castanera R."/>
            <person name="Culley D."/>
            <person name="Daum C."/>
            <person name="Ezra D."/>
            <person name="Gonzalez J."/>
            <person name="Henrissat B."/>
            <person name="Kuo A."/>
            <person name="Liang C."/>
            <person name="Lipzen A."/>
            <person name="Lutzoni F."/>
            <person name="Magnuson J."/>
            <person name="Mondo S."/>
            <person name="Nolan M."/>
            <person name="Ohm R."/>
            <person name="Pangilinan J."/>
            <person name="Park H.-J."/>
            <person name="Ramirez L."/>
            <person name="Alfaro M."/>
            <person name="Sun H."/>
            <person name="Tritt A."/>
            <person name="Yoshinaga Y."/>
            <person name="Zwiers L.-H."/>
            <person name="Turgeon B."/>
            <person name="Goodwin S."/>
            <person name="Spatafora J."/>
            <person name="Crous P."/>
            <person name="Grigoriev I."/>
        </authorList>
    </citation>
    <scope>NUCLEOTIDE SEQUENCE</scope>
    <source>
        <strain evidence="5">CBS 123094</strain>
    </source>
</reference>
<organism evidence="5 6">
    <name type="scientific">Amniculicola lignicola CBS 123094</name>
    <dbReference type="NCBI Taxonomy" id="1392246"/>
    <lineage>
        <taxon>Eukaryota</taxon>
        <taxon>Fungi</taxon>
        <taxon>Dikarya</taxon>
        <taxon>Ascomycota</taxon>
        <taxon>Pezizomycotina</taxon>
        <taxon>Dothideomycetes</taxon>
        <taxon>Pleosporomycetidae</taxon>
        <taxon>Pleosporales</taxon>
        <taxon>Amniculicolaceae</taxon>
        <taxon>Amniculicola</taxon>
    </lineage>
</organism>
<dbReference type="Gene3D" id="2.40.160.210">
    <property type="entry name" value="Acyl-CoA thioesterase, double hotdog domain"/>
    <property type="match status" value="1"/>
</dbReference>
<evidence type="ECO:0000313" key="5">
    <source>
        <dbReference type="EMBL" id="KAF1997376.1"/>
    </source>
</evidence>
<feature type="domain" description="Acyl-CoA thioesterase-like C-terminal" evidence="4">
    <location>
        <begin position="209"/>
        <end position="315"/>
    </location>
</feature>
<dbReference type="CDD" id="cd03444">
    <property type="entry name" value="Thioesterase_II_repeat1"/>
    <property type="match status" value="1"/>
</dbReference>
<accession>A0A6A5WI88</accession>
<dbReference type="PANTHER" id="PTHR11066:SF35">
    <property type="entry name" value="ACYL-COA THIOESTERASE II"/>
    <property type="match status" value="1"/>
</dbReference>
<dbReference type="GO" id="GO:0005782">
    <property type="term" value="C:peroxisomal matrix"/>
    <property type="evidence" value="ECO:0007669"/>
    <property type="project" value="UniProtKB-SubCell"/>
</dbReference>
<dbReference type="Proteomes" id="UP000799779">
    <property type="component" value="Unassembled WGS sequence"/>
</dbReference>
<dbReference type="InterPro" id="IPR003703">
    <property type="entry name" value="Acyl_CoA_thio"/>
</dbReference>
<dbReference type="InterPro" id="IPR042171">
    <property type="entry name" value="Acyl-CoA_hotdog"/>
</dbReference>
<dbReference type="AlphaFoldDB" id="A0A6A5WI88"/>
<name>A0A6A5WI88_9PLEO</name>
<proteinExistence type="inferred from homology"/>
<evidence type="ECO:0000313" key="6">
    <source>
        <dbReference type="Proteomes" id="UP000799779"/>
    </source>
</evidence>
<keyword evidence="2" id="KW-0378">Hydrolase</keyword>
<keyword evidence="6" id="KW-1185">Reference proteome</keyword>
<evidence type="ECO:0000259" key="3">
    <source>
        <dbReference type="Pfam" id="PF13622"/>
    </source>
</evidence>
<dbReference type="SUPFAM" id="SSF54637">
    <property type="entry name" value="Thioesterase/thiol ester dehydrase-isomerase"/>
    <property type="match status" value="2"/>
</dbReference>
<gene>
    <name evidence="5" type="ORF">P154DRAFT_578966</name>
</gene>
<dbReference type="CDD" id="cd03445">
    <property type="entry name" value="Thioesterase_II_repeat2"/>
    <property type="match status" value="1"/>
</dbReference>
<evidence type="ECO:0000259" key="4">
    <source>
        <dbReference type="Pfam" id="PF20789"/>
    </source>
</evidence>
<sequence>MADTRTFAETLGFKPSTSSAPTDFETLYNPEHMGNAANIAYGGFALAMAAKGACLTVPKGYHLYSMLGHYLGPALTDRPLKCSVRTIRQTRTFATRQVEVKQMQDSGEDRTCLIALADFQVREPALLVYSKPPSMKYTSWRELDRQSVQLHKAVESGKVSQKIIAIHKKLFAAFPRMYEVRPCPEGIFAQNISGMAKTNVTTQDSLPLDQKSNAEWYSAYAPFDSEADQMACLSWLMDGALSFSPLSFSHMFLDDASAVSSLDFALRLFSNDVDMTKWHLKEIQTHTGAEGRTYTEGRLYEEDGRCIASITQQSICRPKKDNKVAYKL</sequence>
<dbReference type="InterPro" id="IPR049449">
    <property type="entry name" value="TesB_ACOT8-like_N"/>
</dbReference>
<dbReference type="GO" id="GO:0006637">
    <property type="term" value="P:acyl-CoA metabolic process"/>
    <property type="evidence" value="ECO:0007669"/>
    <property type="project" value="InterPro"/>
</dbReference>
<feature type="domain" description="Acyl-CoA thioesterase-like N-terminal HotDog" evidence="3">
    <location>
        <begin position="30"/>
        <end position="120"/>
    </location>
</feature>
<dbReference type="PANTHER" id="PTHR11066">
    <property type="entry name" value="ACYL-COA THIOESTERASE"/>
    <property type="match status" value="1"/>
</dbReference>
<dbReference type="GO" id="GO:0047617">
    <property type="term" value="F:fatty acyl-CoA hydrolase activity"/>
    <property type="evidence" value="ECO:0007669"/>
    <property type="project" value="InterPro"/>
</dbReference>
<evidence type="ECO:0000256" key="1">
    <source>
        <dbReference type="ARBA" id="ARBA00006538"/>
    </source>
</evidence>
<evidence type="ECO:0000256" key="2">
    <source>
        <dbReference type="ARBA" id="ARBA00022801"/>
    </source>
</evidence>
<dbReference type="EMBL" id="ML977614">
    <property type="protein sequence ID" value="KAF1997376.1"/>
    <property type="molecule type" value="Genomic_DNA"/>
</dbReference>
<dbReference type="Pfam" id="PF20789">
    <property type="entry name" value="4HBT_3C"/>
    <property type="match status" value="1"/>
</dbReference>
<dbReference type="InterPro" id="IPR049450">
    <property type="entry name" value="ACOT8-like_C"/>
</dbReference>
<dbReference type="GO" id="GO:0009062">
    <property type="term" value="P:fatty acid catabolic process"/>
    <property type="evidence" value="ECO:0007669"/>
    <property type="project" value="TreeGrafter"/>
</dbReference>